<evidence type="ECO:0000256" key="10">
    <source>
        <dbReference type="ARBA" id="ARBA00023180"/>
    </source>
</evidence>
<reference evidence="18 19" key="1">
    <citation type="submission" date="2024-04" db="EMBL/GenBank/DDBJ databases">
        <title>Phyllosticta paracitricarpa is synonymous to the EU quarantine fungus P. citricarpa based on phylogenomic analyses.</title>
        <authorList>
            <consortium name="Lawrence Berkeley National Laboratory"/>
            <person name="Van ingen-buijs V.A."/>
            <person name="Van westerhoven A.C."/>
            <person name="Haridas S."/>
            <person name="Skiadas P."/>
            <person name="Martin F."/>
            <person name="Groenewald J.Z."/>
            <person name="Crous P.W."/>
            <person name="Seidl M.F."/>
        </authorList>
    </citation>
    <scope>NUCLEOTIDE SEQUENCE [LARGE SCALE GENOMIC DNA]</scope>
    <source>
        <strain evidence="18 19">CPC 17464</strain>
    </source>
</reference>
<evidence type="ECO:0000256" key="11">
    <source>
        <dbReference type="ARBA" id="ARBA00023288"/>
    </source>
</evidence>
<proteinExistence type="inferred from homology"/>
<dbReference type="InterPro" id="IPR000757">
    <property type="entry name" value="Beta-glucanase-like"/>
</dbReference>
<evidence type="ECO:0000256" key="12">
    <source>
        <dbReference type="ARBA" id="ARBA00023295"/>
    </source>
</evidence>
<dbReference type="CDD" id="cd02183">
    <property type="entry name" value="GH16_fungal_CRH1_transglycosylase"/>
    <property type="match status" value="1"/>
</dbReference>
<dbReference type="RefSeq" id="XP_066655138.1">
    <property type="nucleotide sequence ID" value="XM_066800207.1"/>
</dbReference>
<feature type="compositionally biased region" description="Low complexity" evidence="15">
    <location>
        <begin position="285"/>
        <end position="294"/>
    </location>
</feature>
<evidence type="ECO:0000256" key="8">
    <source>
        <dbReference type="ARBA" id="ARBA00022801"/>
    </source>
</evidence>
<evidence type="ECO:0000256" key="9">
    <source>
        <dbReference type="ARBA" id="ARBA00023136"/>
    </source>
</evidence>
<keyword evidence="8" id="KW-0378">Hydrolase</keyword>
<dbReference type="Pfam" id="PF00722">
    <property type="entry name" value="Glyco_hydro_16"/>
    <property type="match status" value="1"/>
</dbReference>
<keyword evidence="11" id="KW-0449">Lipoprotein</keyword>
<accession>A0ABR1LT76</accession>
<feature type="domain" description="GH16" evidence="17">
    <location>
        <begin position="11"/>
        <end position="233"/>
    </location>
</feature>
<dbReference type="InterPro" id="IPR013320">
    <property type="entry name" value="ConA-like_dom_sf"/>
</dbReference>
<keyword evidence="13" id="KW-0961">Cell wall biogenesis/degradation</keyword>
<evidence type="ECO:0000256" key="14">
    <source>
        <dbReference type="ARBA" id="ARBA00038074"/>
    </source>
</evidence>
<dbReference type="EMBL" id="JBBPEH010000006">
    <property type="protein sequence ID" value="KAK7536987.1"/>
    <property type="molecule type" value="Genomic_DNA"/>
</dbReference>
<dbReference type="EC" id="3.2.1.14" evidence="3"/>
<dbReference type="SUPFAM" id="SSF49899">
    <property type="entry name" value="Concanavalin A-like lectins/glucanases"/>
    <property type="match status" value="1"/>
</dbReference>
<dbReference type="PANTHER" id="PTHR10963">
    <property type="entry name" value="GLYCOSYL HYDROLASE-RELATED"/>
    <property type="match status" value="1"/>
</dbReference>
<evidence type="ECO:0000256" key="5">
    <source>
        <dbReference type="ARBA" id="ARBA00022676"/>
    </source>
</evidence>
<keyword evidence="7 16" id="KW-0732">Signal</keyword>
<keyword evidence="9" id="KW-0472">Membrane</keyword>
<keyword evidence="6" id="KW-0808">Transferase</keyword>
<evidence type="ECO:0000313" key="19">
    <source>
        <dbReference type="Proteomes" id="UP001360953"/>
    </source>
</evidence>
<keyword evidence="12" id="KW-0326">Glycosidase</keyword>
<evidence type="ECO:0000256" key="3">
    <source>
        <dbReference type="ARBA" id="ARBA00012729"/>
    </source>
</evidence>
<evidence type="ECO:0000256" key="15">
    <source>
        <dbReference type="SAM" id="MobiDB-lite"/>
    </source>
</evidence>
<evidence type="ECO:0000313" key="18">
    <source>
        <dbReference type="EMBL" id="KAK7536987.1"/>
    </source>
</evidence>
<dbReference type="PANTHER" id="PTHR10963:SF27">
    <property type="entry name" value="GLYCOSIDASE-RELATED"/>
    <property type="match status" value="1"/>
</dbReference>
<keyword evidence="4" id="KW-0336">GPI-anchor</keyword>
<comment type="similarity">
    <text evidence="14">Belongs to the glycosyl hydrolase 16 family. CRH1 subfamily.</text>
</comment>
<evidence type="ECO:0000256" key="16">
    <source>
        <dbReference type="SAM" id="SignalP"/>
    </source>
</evidence>
<keyword evidence="5" id="KW-0328">Glycosyltransferase</keyword>
<protein>
    <recommendedName>
        <fullName evidence="3">chitinase</fullName>
        <ecNumber evidence="3">3.2.1.14</ecNumber>
    </recommendedName>
</protein>
<keyword evidence="19" id="KW-1185">Reference proteome</keyword>
<dbReference type="Proteomes" id="UP001360953">
    <property type="component" value="Unassembled WGS sequence"/>
</dbReference>
<comment type="catalytic activity">
    <reaction evidence="1">
        <text>Random endo-hydrolysis of N-acetyl-beta-D-glucosaminide (1-&gt;4)-beta-linkages in chitin and chitodextrins.</text>
        <dbReference type="EC" id="3.2.1.14"/>
    </reaction>
</comment>
<dbReference type="PIRSF" id="PIRSF037299">
    <property type="entry name" value="Glycosidase_CRH1_prd"/>
    <property type="match status" value="1"/>
</dbReference>
<dbReference type="InterPro" id="IPR050546">
    <property type="entry name" value="Glycosyl_Hydrlase_16"/>
</dbReference>
<feature type="chain" id="PRO_5047132421" description="chitinase" evidence="16">
    <location>
        <begin position="22"/>
        <end position="348"/>
    </location>
</feature>
<sequence length="348" mass="36363">MRPKILSLVLALSAAAPLSFAQTYSECNPLENTNCPSDTALSSNSYTHDFRSGADKSTWSETSEAITYTSAGAQFTISESGQAPTIESSWYIFFGSVSVVLKAAPGVGIVSSVVLESDDLDEIDWEWLGGANQEVESNYFGKGNTTAYDRAIYLPMEDTRDTFHNYTVLWTSDFVEWIIDGSVVRTLNYADAVNGKNFPQTPMRLKIGTWAGGDSNNDAGTIGWAGGHTDYTQGPFTMTLESVSVVNYSPADSYSYGDTTGAWRSIAVSGGTVNSNEGGYASAPSSSSSSSSGSSGTGTTTGSGMWWTASAAAVRASSAAGPALSRATSVAKAAVVALAAALVLLVSP</sequence>
<dbReference type="Gene3D" id="2.60.120.200">
    <property type="match status" value="1"/>
</dbReference>
<evidence type="ECO:0000256" key="13">
    <source>
        <dbReference type="ARBA" id="ARBA00023316"/>
    </source>
</evidence>
<evidence type="ECO:0000256" key="7">
    <source>
        <dbReference type="ARBA" id="ARBA00022729"/>
    </source>
</evidence>
<evidence type="ECO:0000256" key="4">
    <source>
        <dbReference type="ARBA" id="ARBA00022622"/>
    </source>
</evidence>
<dbReference type="GeneID" id="92033113"/>
<evidence type="ECO:0000256" key="1">
    <source>
        <dbReference type="ARBA" id="ARBA00000822"/>
    </source>
</evidence>
<evidence type="ECO:0000256" key="6">
    <source>
        <dbReference type="ARBA" id="ARBA00022679"/>
    </source>
</evidence>
<dbReference type="PROSITE" id="PS51762">
    <property type="entry name" value="GH16_2"/>
    <property type="match status" value="1"/>
</dbReference>
<feature type="region of interest" description="Disordered" evidence="15">
    <location>
        <begin position="278"/>
        <end position="300"/>
    </location>
</feature>
<comment type="caution">
    <text evidence="18">The sequence shown here is derived from an EMBL/GenBank/DDBJ whole genome shotgun (WGS) entry which is preliminary data.</text>
</comment>
<feature type="signal peptide" evidence="16">
    <location>
        <begin position="1"/>
        <end position="21"/>
    </location>
</feature>
<evidence type="ECO:0000256" key="2">
    <source>
        <dbReference type="ARBA" id="ARBA00004589"/>
    </source>
</evidence>
<keyword evidence="10" id="KW-0325">Glycoprotein</keyword>
<gene>
    <name evidence="18" type="ORF">J3D65DRAFT_624005</name>
</gene>
<evidence type="ECO:0000259" key="17">
    <source>
        <dbReference type="PROSITE" id="PS51762"/>
    </source>
</evidence>
<dbReference type="InterPro" id="IPR017168">
    <property type="entry name" value="CHR-like"/>
</dbReference>
<comment type="subcellular location">
    <subcellularLocation>
        <location evidence="2">Membrane</location>
        <topology evidence="2">Lipid-anchor</topology>
        <topology evidence="2">GPI-anchor</topology>
    </subcellularLocation>
</comment>
<name>A0ABR1LT76_9PEZI</name>
<organism evidence="18 19">
    <name type="scientific">Phyllosticta citribraziliensis</name>
    <dbReference type="NCBI Taxonomy" id="989973"/>
    <lineage>
        <taxon>Eukaryota</taxon>
        <taxon>Fungi</taxon>
        <taxon>Dikarya</taxon>
        <taxon>Ascomycota</taxon>
        <taxon>Pezizomycotina</taxon>
        <taxon>Dothideomycetes</taxon>
        <taxon>Dothideomycetes incertae sedis</taxon>
        <taxon>Botryosphaeriales</taxon>
        <taxon>Phyllostictaceae</taxon>
        <taxon>Phyllosticta</taxon>
    </lineage>
</organism>